<keyword evidence="3" id="KW-1185">Reference proteome</keyword>
<dbReference type="EMBL" id="CP036434">
    <property type="protein sequence ID" value="QDV08507.1"/>
    <property type="molecule type" value="Genomic_DNA"/>
</dbReference>
<feature type="region of interest" description="Disordered" evidence="1">
    <location>
        <begin position="225"/>
        <end position="247"/>
    </location>
</feature>
<dbReference type="Pfam" id="PF00300">
    <property type="entry name" value="His_Phos_1"/>
    <property type="match status" value="1"/>
</dbReference>
<dbReference type="EC" id="3.1.3.-" evidence="2"/>
<sequence>MLLSPPSPHHAPGALPEPMRDPRPGLGTESRIWLVRHARVSAPDTAYGDDDVPLSEEGQAQTDAVERGIRGLLQPSVVVASPLIRARAMGEAIARGTGAPLRFDPRLKEMNRGAWQGLERTEYAERWRGVAGEYWADPLNWRGHSGESEAMLVERTFPVLQEVAREAAGGVGVIAAHRQVIRCLVAAALGLPPGRSHGLQLDPAHAVLLADTGDRWSLLRTNIATPGAPHMTEPDSGPVADVPTRKP</sequence>
<proteinExistence type="predicted"/>
<accession>A0A518EWP9</accession>
<evidence type="ECO:0000256" key="1">
    <source>
        <dbReference type="SAM" id="MobiDB-lite"/>
    </source>
</evidence>
<reference evidence="2 3" key="1">
    <citation type="submission" date="2019-02" db="EMBL/GenBank/DDBJ databases">
        <title>Deep-cultivation of Planctomycetes and their phenomic and genomic characterization uncovers novel biology.</title>
        <authorList>
            <person name="Wiegand S."/>
            <person name="Jogler M."/>
            <person name="Boedeker C."/>
            <person name="Pinto D."/>
            <person name="Vollmers J."/>
            <person name="Rivas-Marin E."/>
            <person name="Kohn T."/>
            <person name="Peeters S.H."/>
            <person name="Heuer A."/>
            <person name="Rast P."/>
            <person name="Oberbeckmann S."/>
            <person name="Bunk B."/>
            <person name="Jeske O."/>
            <person name="Meyerdierks A."/>
            <person name="Storesund J.E."/>
            <person name="Kallscheuer N."/>
            <person name="Luecker S."/>
            <person name="Lage O.M."/>
            <person name="Pohl T."/>
            <person name="Merkel B.J."/>
            <person name="Hornburger P."/>
            <person name="Mueller R.-W."/>
            <person name="Bruemmer F."/>
            <person name="Labrenz M."/>
            <person name="Spormann A.M."/>
            <person name="Op den Camp H."/>
            <person name="Overmann J."/>
            <person name="Amann R."/>
            <person name="Jetten M.S.M."/>
            <person name="Mascher T."/>
            <person name="Medema M.H."/>
            <person name="Devos D.P."/>
            <person name="Kaster A.-K."/>
            <person name="Ovreas L."/>
            <person name="Rohde M."/>
            <person name="Galperin M.Y."/>
            <person name="Jogler C."/>
        </authorList>
    </citation>
    <scope>NUCLEOTIDE SEQUENCE [LARGE SCALE GENOMIC DNA]</scope>
    <source>
        <strain evidence="2 3">Poly30</strain>
    </source>
</reference>
<gene>
    <name evidence="2" type="primary">gpgP</name>
    <name evidence="2" type="ORF">Poly30_40550</name>
</gene>
<name>A0A518EWP9_9BACT</name>
<protein>
    <submittedName>
        <fullName evidence="2">Glucosyl-3-phosphoglycerate phosphatase</fullName>
        <ecNumber evidence="2">3.1.3.-</ecNumber>
    </submittedName>
</protein>
<dbReference type="CDD" id="cd07067">
    <property type="entry name" value="HP_PGM_like"/>
    <property type="match status" value="1"/>
</dbReference>
<dbReference type="SUPFAM" id="SSF53254">
    <property type="entry name" value="Phosphoglycerate mutase-like"/>
    <property type="match status" value="1"/>
</dbReference>
<dbReference type="OrthoDB" id="9782128at2"/>
<organism evidence="2 3">
    <name type="scientific">Saltatorellus ferox</name>
    <dbReference type="NCBI Taxonomy" id="2528018"/>
    <lineage>
        <taxon>Bacteria</taxon>
        <taxon>Pseudomonadati</taxon>
        <taxon>Planctomycetota</taxon>
        <taxon>Planctomycetia</taxon>
        <taxon>Planctomycetia incertae sedis</taxon>
        <taxon>Saltatorellus</taxon>
    </lineage>
</organism>
<dbReference type="AlphaFoldDB" id="A0A518EWP9"/>
<dbReference type="SMART" id="SM00855">
    <property type="entry name" value="PGAM"/>
    <property type="match status" value="1"/>
</dbReference>
<keyword evidence="2" id="KW-0378">Hydrolase</keyword>
<dbReference type="InterPro" id="IPR013078">
    <property type="entry name" value="His_Pase_superF_clade-1"/>
</dbReference>
<dbReference type="GO" id="GO:0016791">
    <property type="term" value="F:phosphatase activity"/>
    <property type="evidence" value="ECO:0007669"/>
    <property type="project" value="TreeGrafter"/>
</dbReference>
<dbReference type="InterPro" id="IPR029033">
    <property type="entry name" value="His_PPase_superfam"/>
</dbReference>
<dbReference type="RefSeq" id="WP_145201294.1">
    <property type="nucleotide sequence ID" value="NZ_CP036434.1"/>
</dbReference>
<evidence type="ECO:0000313" key="3">
    <source>
        <dbReference type="Proteomes" id="UP000320390"/>
    </source>
</evidence>
<dbReference type="PANTHER" id="PTHR48100">
    <property type="entry name" value="BROAD-SPECIFICITY PHOSPHATASE YOR283W-RELATED"/>
    <property type="match status" value="1"/>
</dbReference>
<dbReference type="Proteomes" id="UP000320390">
    <property type="component" value="Chromosome"/>
</dbReference>
<dbReference type="Gene3D" id="3.40.50.1240">
    <property type="entry name" value="Phosphoglycerate mutase-like"/>
    <property type="match status" value="1"/>
</dbReference>
<evidence type="ECO:0000313" key="2">
    <source>
        <dbReference type="EMBL" id="QDV08507.1"/>
    </source>
</evidence>
<feature type="region of interest" description="Disordered" evidence="1">
    <location>
        <begin position="1"/>
        <end position="27"/>
    </location>
</feature>
<dbReference type="InterPro" id="IPR050275">
    <property type="entry name" value="PGM_Phosphatase"/>
</dbReference>